<evidence type="ECO:0000313" key="2">
    <source>
        <dbReference type="EMBL" id="CAD8378165.1"/>
    </source>
</evidence>
<organism evidence="2">
    <name type="scientific">Minutocellus polymorphus</name>
    <dbReference type="NCBI Taxonomy" id="265543"/>
    <lineage>
        <taxon>Eukaryota</taxon>
        <taxon>Sar</taxon>
        <taxon>Stramenopiles</taxon>
        <taxon>Ochrophyta</taxon>
        <taxon>Bacillariophyta</taxon>
        <taxon>Mediophyceae</taxon>
        <taxon>Cymatosirophycidae</taxon>
        <taxon>Cymatosirales</taxon>
        <taxon>Cymatosiraceae</taxon>
        <taxon>Minutocellus</taxon>
    </lineage>
</organism>
<evidence type="ECO:0008006" key="3">
    <source>
        <dbReference type="Google" id="ProtNLM"/>
    </source>
</evidence>
<proteinExistence type="predicted"/>
<protein>
    <recommendedName>
        <fullName evidence="3">Pentacotripeptide-repeat region of PRORP domain-containing protein</fullName>
    </recommendedName>
</protein>
<reference evidence="2" key="1">
    <citation type="submission" date="2021-01" db="EMBL/GenBank/DDBJ databases">
        <authorList>
            <person name="Corre E."/>
            <person name="Pelletier E."/>
            <person name="Niang G."/>
            <person name="Scheremetjew M."/>
            <person name="Finn R."/>
            <person name="Kale V."/>
            <person name="Holt S."/>
            <person name="Cochrane G."/>
            <person name="Meng A."/>
            <person name="Brown T."/>
            <person name="Cohen L."/>
        </authorList>
    </citation>
    <scope>NUCLEOTIDE SEQUENCE</scope>
    <source>
        <strain evidence="2">CCMP3303</strain>
    </source>
</reference>
<feature type="compositionally biased region" description="Basic residues" evidence="1">
    <location>
        <begin position="149"/>
        <end position="162"/>
    </location>
</feature>
<feature type="region of interest" description="Disordered" evidence="1">
    <location>
        <begin position="144"/>
        <end position="164"/>
    </location>
</feature>
<sequence length="173" mass="19689">MILAVVRAAIRGSKSAEMRQMDVESRRVPLDRVRDVILDMEDRYGIPVDSSHVNPLAAAYVKLKLTSEATSLLACLPDRKIRCETDDDIVLNINDVQSKSRESYALLVSGGVAKGDWKSAVTALSRMTDAGLYPTDRQVSVWNESAAKRERRGRHKRRSWKKRRDEYWLQSLQ</sequence>
<name>A0A7S0FSL4_9STRA</name>
<dbReference type="AlphaFoldDB" id="A0A7S0FSL4"/>
<evidence type="ECO:0000256" key="1">
    <source>
        <dbReference type="SAM" id="MobiDB-lite"/>
    </source>
</evidence>
<gene>
    <name evidence="2" type="ORF">MPOL1434_LOCUS9893</name>
</gene>
<dbReference type="EMBL" id="HBEJ01016930">
    <property type="protein sequence ID" value="CAD8378165.1"/>
    <property type="molecule type" value="Transcribed_RNA"/>
</dbReference>
<accession>A0A7S0FSL4</accession>
<dbReference type="Gene3D" id="1.25.40.10">
    <property type="entry name" value="Tetratricopeptide repeat domain"/>
    <property type="match status" value="1"/>
</dbReference>
<dbReference type="InterPro" id="IPR011990">
    <property type="entry name" value="TPR-like_helical_dom_sf"/>
</dbReference>